<proteinExistence type="predicted"/>
<dbReference type="EMBL" id="PZZP01000001">
    <property type="protein sequence ID" value="PTM60071.1"/>
    <property type="molecule type" value="Genomic_DNA"/>
</dbReference>
<evidence type="ECO:0000313" key="2">
    <source>
        <dbReference type="EMBL" id="PTM60071.1"/>
    </source>
</evidence>
<dbReference type="Gene3D" id="3.40.190.10">
    <property type="entry name" value="Periplasmic binding protein-like II"/>
    <property type="match status" value="1"/>
</dbReference>
<accession>A0A2T4ZDU2</accession>
<dbReference type="PROSITE" id="PS51257">
    <property type="entry name" value="PROKAR_LIPOPROTEIN"/>
    <property type="match status" value="1"/>
</dbReference>
<comment type="caution">
    <text evidence="2">The sequence shown here is derived from an EMBL/GenBank/DDBJ whole genome shotgun (WGS) entry which is preliminary data.</text>
</comment>
<keyword evidence="3" id="KW-1185">Reference proteome</keyword>
<dbReference type="Pfam" id="PF01547">
    <property type="entry name" value="SBP_bac_1"/>
    <property type="match status" value="1"/>
</dbReference>
<organism evidence="2 3">
    <name type="scientific">Desmospora activa DSM 45169</name>
    <dbReference type="NCBI Taxonomy" id="1121389"/>
    <lineage>
        <taxon>Bacteria</taxon>
        <taxon>Bacillati</taxon>
        <taxon>Bacillota</taxon>
        <taxon>Bacilli</taxon>
        <taxon>Bacillales</taxon>
        <taxon>Thermoactinomycetaceae</taxon>
        <taxon>Desmospora</taxon>
    </lineage>
</organism>
<name>A0A2T4ZDU2_9BACL</name>
<dbReference type="InterPro" id="IPR006059">
    <property type="entry name" value="SBP"/>
</dbReference>
<dbReference type="SUPFAM" id="SSF53850">
    <property type="entry name" value="Periplasmic binding protein-like II"/>
    <property type="match status" value="1"/>
</dbReference>
<evidence type="ECO:0000256" key="1">
    <source>
        <dbReference type="SAM" id="SignalP"/>
    </source>
</evidence>
<keyword evidence="1" id="KW-0732">Signal</keyword>
<gene>
    <name evidence="2" type="ORF">C8J48_2711</name>
</gene>
<feature type="chain" id="PRO_5039014124" evidence="1">
    <location>
        <begin position="22"/>
        <end position="423"/>
    </location>
</feature>
<reference evidence="2 3" key="1">
    <citation type="submission" date="2018-04" db="EMBL/GenBank/DDBJ databases">
        <title>Genomic Encyclopedia of Archaeal and Bacterial Type Strains, Phase II (KMG-II): from individual species to whole genera.</title>
        <authorList>
            <person name="Goeker M."/>
        </authorList>
    </citation>
    <scope>NUCLEOTIDE SEQUENCE [LARGE SCALE GENOMIC DNA]</scope>
    <source>
        <strain evidence="2 3">DSM 45169</strain>
    </source>
</reference>
<dbReference type="InterPro" id="IPR050490">
    <property type="entry name" value="Bact_solute-bd_prot1"/>
</dbReference>
<dbReference type="PANTHER" id="PTHR43649">
    <property type="entry name" value="ARABINOSE-BINDING PROTEIN-RELATED"/>
    <property type="match status" value="1"/>
</dbReference>
<dbReference type="RefSeq" id="WP_245891154.1">
    <property type="nucleotide sequence ID" value="NZ_PZZP01000001.1"/>
</dbReference>
<evidence type="ECO:0000313" key="3">
    <source>
        <dbReference type="Proteomes" id="UP000241639"/>
    </source>
</evidence>
<protein>
    <submittedName>
        <fullName evidence="2">Carbohydrate ABC transporter substrate-binding protein (CUT1 family)</fullName>
    </submittedName>
</protein>
<dbReference type="AlphaFoldDB" id="A0A2T4ZDU2"/>
<feature type="signal peptide" evidence="1">
    <location>
        <begin position="1"/>
        <end position="21"/>
    </location>
</feature>
<dbReference type="Proteomes" id="UP000241639">
    <property type="component" value="Unassembled WGS sequence"/>
</dbReference>
<dbReference type="PANTHER" id="PTHR43649:SF32">
    <property type="entry name" value="SUGAR BINDING SECRETED PROTEIN"/>
    <property type="match status" value="1"/>
</dbReference>
<sequence>MAKKYLIFSFLAMITLLVVLAGCSSSSAQKKKELRIWTFTDEAKYAVEKFQEKHPDIDVDLLFITNDNYVQKLISVLQVEKNVPDVFFVEKSYWPQIRQIPRLENLSQEPYNAEEILDQQYQYIQDNERDEEGIVRGLGYQGTPGGFFYRRDLTQKYLGTDDPEEVSKLISSWDKIMDIGERVVEESNGKVHALPSWEDIGSVESSNIKEPWIVDDKLVIDSVRLNQLDLVKEARERKVVANYEAWGPAWTVSMQQGTVMFYAQPTWGLPHIFERNAPETSGKWGLAHGPKAFSGGGTFLAMYNQSENKDLAWEFMKFYTTDRDFLKELAESEQYFLSNQEINTELAPELTSDFLGGQKYFEFFDEAGEEVPSAPQTPYDNDINALWSEKVNDYLNGRLKTKEDMIQTFKTEVGRHFPEIQVD</sequence>